<dbReference type="eggNOG" id="ENOG5032RUC">
    <property type="taxonomic scope" value="Bacteria"/>
</dbReference>
<organism evidence="1 2">
    <name type="scientific">Winogradskyella psychrotolerans RS-3</name>
    <dbReference type="NCBI Taxonomy" id="641526"/>
    <lineage>
        <taxon>Bacteria</taxon>
        <taxon>Pseudomonadati</taxon>
        <taxon>Bacteroidota</taxon>
        <taxon>Flavobacteriia</taxon>
        <taxon>Flavobacteriales</taxon>
        <taxon>Flavobacteriaceae</taxon>
        <taxon>Winogradskyella</taxon>
    </lineage>
</organism>
<reference evidence="1 2" key="1">
    <citation type="journal article" date="2013" name="Genome Announc.">
        <title>Draft Genome Sequence of Winogradskyella psychrotolerans RS-3T, Isolated from the Marine Transect of Kongsfjorden, Ny-Alesund, Svalbard, Arctic Ocean.</title>
        <authorList>
            <person name="Kumar Pinnaka A."/>
            <person name="Ara S."/>
            <person name="Singh A."/>
            <person name="Shivaji S."/>
        </authorList>
    </citation>
    <scope>NUCLEOTIDE SEQUENCE [LARGE SCALE GENOMIC DNA]</scope>
    <source>
        <strain evidence="1 2">RS-3</strain>
    </source>
</reference>
<gene>
    <name evidence="1" type="ORF">ADIWIN_4056</name>
</gene>
<dbReference type="RefSeq" id="WP_020896314.1">
    <property type="nucleotide sequence ID" value="NZ_ATMR01000215.1"/>
</dbReference>
<dbReference type="OrthoDB" id="883593at2"/>
<proteinExistence type="predicted"/>
<name>S7VIJ3_9FLAO</name>
<dbReference type="EMBL" id="ATMR01000215">
    <property type="protein sequence ID" value="EPR69781.1"/>
    <property type="molecule type" value="Genomic_DNA"/>
</dbReference>
<dbReference type="Proteomes" id="UP000014962">
    <property type="component" value="Unassembled WGS sequence"/>
</dbReference>
<comment type="caution">
    <text evidence="1">The sequence shown here is derived from an EMBL/GenBank/DDBJ whole genome shotgun (WGS) entry which is preliminary data.</text>
</comment>
<dbReference type="STRING" id="641526.ADIWIN_4056"/>
<accession>S7VIJ3</accession>
<evidence type="ECO:0000313" key="1">
    <source>
        <dbReference type="EMBL" id="EPR69781.1"/>
    </source>
</evidence>
<dbReference type="PROSITE" id="PS51257">
    <property type="entry name" value="PROKAR_LIPOPROTEIN"/>
    <property type="match status" value="1"/>
</dbReference>
<evidence type="ECO:0000313" key="2">
    <source>
        <dbReference type="Proteomes" id="UP000014962"/>
    </source>
</evidence>
<keyword evidence="2" id="KW-1185">Reference proteome</keyword>
<dbReference type="AlphaFoldDB" id="S7VIJ3"/>
<protein>
    <recommendedName>
        <fullName evidence="3">TonB C-terminal domain-containing protein</fullName>
    </recommendedName>
</protein>
<evidence type="ECO:0008006" key="3">
    <source>
        <dbReference type="Google" id="ProtNLM"/>
    </source>
</evidence>
<sequence length="175" mass="20656">MNRQKTFRLILFLLIVTTLFFSCKDERISKVDYLRHVGDAQEDSLIDNPDFKICFEDHVFQYFNFSDGPQYIGEKPELEKIFKQDYKPITDNTQNGSIRIRFIVNCEGKAGRFRVIQADSSFKETKFNETITTQLLEITKGISQWKIVYNENQPIDYYAYLIFKIKEGHISEILP</sequence>